<sequence length="91" mass="11026">MDPVRRTHPISLDLIYVHVDASPHTARAIWGVVIRYWFWLDSRRVWRVLLCFTVPLLTQIWIGPWSLWTPFPDQPDNFLLYFVFLLPWTFI</sequence>
<dbReference type="AlphaFoldDB" id="A0A4Y7S591"/>
<evidence type="ECO:0000256" key="1">
    <source>
        <dbReference type="SAM" id="Phobius"/>
    </source>
</evidence>
<keyword evidence="1" id="KW-0812">Transmembrane</keyword>
<organism evidence="2 3">
    <name type="scientific">Coprinellus micaceus</name>
    <name type="common">Glistening ink-cap mushroom</name>
    <name type="synonym">Coprinus micaceus</name>
    <dbReference type="NCBI Taxonomy" id="71717"/>
    <lineage>
        <taxon>Eukaryota</taxon>
        <taxon>Fungi</taxon>
        <taxon>Dikarya</taxon>
        <taxon>Basidiomycota</taxon>
        <taxon>Agaricomycotina</taxon>
        <taxon>Agaricomycetes</taxon>
        <taxon>Agaricomycetidae</taxon>
        <taxon>Agaricales</taxon>
        <taxon>Agaricineae</taxon>
        <taxon>Psathyrellaceae</taxon>
        <taxon>Coprinellus</taxon>
    </lineage>
</organism>
<name>A0A4Y7S591_COPMI</name>
<gene>
    <name evidence="2" type="ORF">FA13DRAFT_800434</name>
</gene>
<evidence type="ECO:0000313" key="2">
    <source>
        <dbReference type="EMBL" id="TEB16524.1"/>
    </source>
</evidence>
<dbReference type="Proteomes" id="UP000298030">
    <property type="component" value="Unassembled WGS sequence"/>
</dbReference>
<dbReference type="EMBL" id="QPFP01000327">
    <property type="protein sequence ID" value="TEB16524.1"/>
    <property type="molecule type" value="Genomic_DNA"/>
</dbReference>
<comment type="caution">
    <text evidence="2">The sequence shown here is derived from an EMBL/GenBank/DDBJ whole genome shotgun (WGS) entry which is preliminary data.</text>
</comment>
<accession>A0A4Y7S591</accession>
<keyword evidence="1" id="KW-0472">Membrane</keyword>
<feature type="transmembrane region" description="Helical" evidence="1">
    <location>
        <begin position="45"/>
        <end position="62"/>
    </location>
</feature>
<evidence type="ECO:0000313" key="3">
    <source>
        <dbReference type="Proteomes" id="UP000298030"/>
    </source>
</evidence>
<reference evidence="2 3" key="1">
    <citation type="journal article" date="2019" name="Nat. Ecol. Evol.">
        <title>Megaphylogeny resolves global patterns of mushroom evolution.</title>
        <authorList>
            <person name="Varga T."/>
            <person name="Krizsan K."/>
            <person name="Foldi C."/>
            <person name="Dima B."/>
            <person name="Sanchez-Garcia M."/>
            <person name="Sanchez-Ramirez S."/>
            <person name="Szollosi G.J."/>
            <person name="Szarkandi J.G."/>
            <person name="Papp V."/>
            <person name="Albert L."/>
            <person name="Andreopoulos W."/>
            <person name="Angelini C."/>
            <person name="Antonin V."/>
            <person name="Barry K.W."/>
            <person name="Bougher N.L."/>
            <person name="Buchanan P."/>
            <person name="Buyck B."/>
            <person name="Bense V."/>
            <person name="Catcheside P."/>
            <person name="Chovatia M."/>
            <person name="Cooper J."/>
            <person name="Damon W."/>
            <person name="Desjardin D."/>
            <person name="Finy P."/>
            <person name="Geml J."/>
            <person name="Haridas S."/>
            <person name="Hughes K."/>
            <person name="Justo A."/>
            <person name="Karasinski D."/>
            <person name="Kautmanova I."/>
            <person name="Kiss B."/>
            <person name="Kocsube S."/>
            <person name="Kotiranta H."/>
            <person name="LaButti K.M."/>
            <person name="Lechner B.E."/>
            <person name="Liimatainen K."/>
            <person name="Lipzen A."/>
            <person name="Lukacs Z."/>
            <person name="Mihaltcheva S."/>
            <person name="Morgado L.N."/>
            <person name="Niskanen T."/>
            <person name="Noordeloos M.E."/>
            <person name="Ohm R.A."/>
            <person name="Ortiz-Santana B."/>
            <person name="Ovrebo C."/>
            <person name="Racz N."/>
            <person name="Riley R."/>
            <person name="Savchenko A."/>
            <person name="Shiryaev A."/>
            <person name="Soop K."/>
            <person name="Spirin V."/>
            <person name="Szebenyi C."/>
            <person name="Tomsovsky M."/>
            <person name="Tulloss R.E."/>
            <person name="Uehling J."/>
            <person name="Grigoriev I.V."/>
            <person name="Vagvolgyi C."/>
            <person name="Papp T."/>
            <person name="Martin F.M."/>
            <person name="Miettinen O."/>
            <person name="Hibbett D.S."/>
            <person name="Nagy L.G."/>
        </authorList>
    </citation>
    <scope>NUCLEOTIDE SEQUENCE [LARGE SCALE GENOMIC DNA]</scope>
    <source>
        <strain evidence="2 3">FP101781</strain>
    </source>
</reference>
<protein>
    <submittedName>
        <fullName evidence="2">Uncharacterized protein</fullName>
    </submittedName>
</protein>
<keyword evidence="1" id="KW-1133">Transmembrane helix</keyword>
<proteinExistence type="predicted"/>
<keyword evidence="3" id="KW-1185">Reference proteome</keyword>